<dbReference type="NCBIfam" id="NF041766">
    <property type="entry name" value="choice_anch_U"/>
    <property type="match status" value="1"/>
</dbReference>
<feature type="signal peptide" evidence="2">
    <location>
        <begin position="1"/>
        <end position="22"/>
    </location>
</feature>
<dbReference type="InterPro" id="IPR053784">
    <property type="entry name" value="Choice_anch_U_dom"/>
</dbReference>
<dbReference type="Proteomes" id="UP001597304">
    <property type="component" value="Unassembled WGS sequence"/>
</dbReference>
<keyword evidence="1" id="KW-1133">Transmembrane helix</keyword>
<proteinExistence type="predicted"/>
<reference evidence="4" key="1">
    <citation type="journal article" date="2019" name="Int. J. Syst. Evol. Microbiol.">
        <title>The Global Catalogue of Microorganisms (GCM) 10K type strain sequencing project: providing services to taxonomists for standard genome sequencing and annotation.</title>
        <authorList>
            <consortium name="The Broad Institute Genomics Platform"/>
            <consortium name="The Broad Institute Genome Sequencing Center for Infectious Disease"/>
            <person name="Wu L."/>
            <person name="Ma J."/>
        </authorList>
    </citation>
    <scope>NUCLEOTIDE SEQUENCE [LARGE SCALE GENOMIC DNA]</scope>
    <source>
        <strain evidence="4">LMG 29247</strain>
    </source>
</reference>
<keyword evidence="1" id="KW-0812">Transmembrane</keyword>
<gene>
    <name evidence="3" type="ORF">ACFSF0_18480</name>
</gene>
<protein>
    <submittedName>
        <fullName evidence="3">Choice-of-anchor U domain-containing protein</fullName>
    </submittedName>
</protein>
<organism evidence="3 4">
    <name type="scientific">Ottowia flava</name>
    <dbReference type="NCBI Taxonomy" id="2675430"/>
    <lineage>
        <taxon>Bacteria</taxon>
        <taxon>Pseudomonadati</taxon>
        <taxon>Pseudomonadota</taxon>
        <taxon>Betaproteobacteria</taxon>
        <taxon>Burkholderiales</taxon>
        <taxon>Comamonadaceae</taxon>
        <taxon>Ottowia</taxon>
    </lineage>
</organism>
<accession>A0ABW4L206</accession>
<comment type="caution">
    <text evidence="3">The sequence shown here is derived from an EMBL/GenBank/DDBJ whole genome shotgun (WGS) entry which is preliminary data.</text>
</comment>
<name>A0ABW4L206_9BURK</name>
<keyword evidence="1" id="KW-0472">Membrane</keyword>
<evidence type="ECO:0000313" key="4">
    <source>
        <dbReference type="Proteomes" id="UP001597304"/>
    </source>
</evidence>
<keyword evidence="2" id="KW-0732">Signal</keyword>
<dbReference type="EMBL" id="JBHUEJ010000045">
    <property type="protein sequence ID" value="MFD1712588.1"/>
    <property type="molecule type" value="Genomic_DNA"/>
</dbReference>
<feature type="transmembrane region" description="Helical" evidence="1">
    <location>
        <begin position="358"/>
        <end position="374"/>
    </location>
</feature>
<evidence type="ECO:0000313" key="3">
    <source>
        <dbReference type="EMBL" id="MFD1712588.1"/>
    </source>
</evidence>
<sequence length="385" mass="38608">MKPFIETIVVALGMCALFPAHAASSAQVVVANLGQPRDTCSGGNVVSGTIQATNIGATGVYVNFTVTAPNFVGHRSSGDGPLAAGGPIGYGFSFPSAWGLNAAPDTPVTLTVYTYTDTAMTHPVYSSAFTWNCTTGVGGPVVNTDLSAVDGTCGAATGVAASSPPTANLCQVGTASAVSGSGPWTWSCAGSQGGSAAACSAPLAGNKIYSAPSPTGTGTITAALSGGGDACGFAATTRYIATEPSASPSTPAGVAFPHGLFDFSATQCSNVEGGAANITLEVAYPQTLPANTQYYKWGPTPDNRTPHWYVMPASIVRNTATFTITDGGLGDDDLQTNGTIVDQGGAGTGTAISTVPTASVWALAAAALMLGLSGRRRLRYRRSKP</sequence>
<evidence type="ECO:0000256" key="1">
    <source>
        <dbReference type="SAM" id="Phobius"/>
    </source>
</evidence>
<dbReference type="RefSeq" id="WP_147913571.1">
    <property type="nucleotide sequence ID" value="NZ_JBHUEJ010000045.1"/>
</dbReference>
<evidence type="ECO:0000256" key="2">
    <source>
        <dbReference type="SAM" id="SignalP"/>
    </source>
</evidence>
<feature type="chain" id="PRO_5045300423" evidence="2">
    <location>
        <begin position="23"/>
        <end position="385"/>
    </location>
</feature>
<keyword evidence="4" id="KW-1185">Reference proteome</keyword>